<keyword evidence="1" id="KW-0560">Oxidoreductase</keyword>
<keyword evidence="2" id="KW-0408">Iron</keyword>
<feature type="domain" description="Sulfatase-modifying factor enzyme-like" evidence="4">
    <location>
        <begin position="368"/>
        <end position="640"/>
    </location>
</feature>
<dbReference type="PANTHER" id="PTHR23150">
    <property type="entry name" value="SULFATASE MODIFYING FACTOR 1, 2"/>
    <property type="match status" value="1"/>
</dbReference>
<protein>
    <recommendedName>
        <fullName evidence="8">Generic methyltransferase</fullName>
    </recommendedName>
</protein>
<evidence type="ECO:0000256" key="1">
    <source>
        <dbReference type="ARBA" id="ARBA00023002"/>
    </source>
</evidence>
<proteinExistence type="predicted"/>
<dbReference type="InterPro" id="IPR027577">
    <property type="entry name" value="OvoA_Nterm"/>
</dbReference>
<dbReference type="Pfam" id="PF03781">
    <property type="entry name" value="FGE-sulfatase"/>
    <property type="match status" value="1"/>
</dbReference>
<feature type="domain" description="Methyltransferase type 11" evidence="5">
    <location>
        <begin position="734"/>
        <end position="860"/>
    </location>
</feature>
<gene>
    <name evidence="7" type="ORF">SELO1098_LOCUS5583</name>
</gene>
<name>A0A7S3GVD8_9STRA</name>
<comment type="pathway">
    <text evidence="3">Amino-acid biosynthesis; ergothioneine biosynthesis.</text>
</comment>
<evidence type="ECO:0000259" key="6">
    <source>
        <dbReference type="Pfam" id="PF12867"/>
    </source>
</evidence>
<evidence type="ECO:0000259" key="5">
    <source>
        <dbReference type="Pfam" id="PF08241"/>
    </source>
</evidence>
<evidence type="ECO:0000259" key="4">
    <source>
        <dbReference type="Pfam" id="PF03781"/>
    </source>
</evidence>
<evidence type="ECO:0008006" key="8">
    <source>
        <dbReference type="Google" id="ProtNLM"/>
    </source>
</evidence>
<dbReference type="InterPro" id="IPR024775">
    <property type="entry name" value="DinB-like"/>
</dbReference>
<dbReference type="NCBIfam" id="TIGR04344">
    <property type="entry name" value="ovoA_Nterm"/>
    <property type="match status" value="1"/>
</dbReference>
<evidence type="ECO:0000256" key="3">
    <source>
        <dbReference type="ARBA" id="ARBA00037882"/>
    </source>
</evidence>
<dbReference type="Gene3D" id="3.40.50.150">
    <property type="entry name" value="Vaccinia Virus protein VP39"/>
    <property type="match status" value="1"/>
</dbReference>
<dbReference type="GO" id="GO:0120147">
    <property type="term" value="F:formylglycine-generating oxidase activity"/>
    <property type="evidence" value="ECO:0007669"/>
    <property type="project" value="TreeGrafter"/>
</dbReference>
<dbReference type="InterPro" id="IPR013216">
    <property type="entry name" value="Methyltransf_11"/>
</dbReference>
<dbReference type="EMBL" id="HBIC01011200">
    <property type="protein sequence ID" value="CAE0276753.1"/>
    <property type="molecule type" value="Transcribed_RNA"/>
</dbReference>
<dbReference type="Gene3D" id="3.90.1580.10">
    <property type="entry name" value="paralog of FGE (formylglycine-generating enzyme)"/>
    <property type="match status" value="1"/>
</dbReference>
<dbReference type="InterPro" id="IPR029063">
    <property type="entry name" value="SAM-dependent_MTases_sf"/>
</dbReference>
<dbReference type="AlphaFoldDB" id="A0A7S3GVD8"/>
<dbReference type="InterPro" id="IPR005532">
    <property type="entry name" value="SUMF_dom"/>
</dbReference>
<evidence type="ECO:0000313" key="7">
    <source>
        <dbReference type="EMBL" id="CAE0276753.1"/>
    </source>
</evidence>
<organism evidence="7">
    <name type="scientific">Spumella elongata</name>
    <dbReference type="NCBI Taxonomy" id="89044"/>
    <lineage>
        <taxon>Eukaryota</taxon>
        <taxon>Sar</taxon>
        <taxon>Stramenopiles</taxon>
        <taxon>Ochrophyta</taxon>
        <taxon>Chrysophyceae</taxon>
        <taxon>Chromulinales</taxon>
        <taxon>Chromulinaceae</taxon>
        <taxon>Spumella</taxon>
    </lineage>
</organism>
<dbReference type="InterPro" id="IPR051043">
    <property type="entry name" value="Sulfatase_Mod_Factor_Kinase"/>
</dbReference>
<sequence length="939" mass="104213">MMIPISSMPKRFPAALGNGGRRTSFMTRVLKPKSLSVGKYFSTVSAGGIANPTIVGAVTGNSFSTLPRPASFPEEFLDSSEFSQKTTSVRTSHIPTSVSSHIFNKSVITEVARRKDLNLFGEREAAWWTGKAPEVGKCAGVEADGRIYSVPQFTFEPPVASADRAAAAALRRVALQDYFDNTWTLTEVLLSSLQGEEAFMRPPYHDLRHPMIFYYGHPAALYINKLRVAGLLTEPINPYFEVIFETGVDEMSWDDLSKNKMAWPSVAEVHQYRAQVYETVSTLIANLSEQQLLSINQESPLWALVMAFEHERIHLETSSFLISELPLEFVSFPKGFPSYHPSAQVASENTSSIDPVKTPVAGVHYPVNRMIPVPQTDVTLGKSREFASFGWDNEYGQRTYTVPAFKTSEFKITNGEFLEFMVDGGYARNEFWTTAGWEWRAFRNVKMPTHFVRAGPQGSHEYVLRLLFDTTQSVPWDWPVVVSLHEAAAFAKWKSAKTGKQVRVLTELEHRAIRDGATPGPNAVSEDPVTVRGGHKMMNQAVHNTNLGCASMSPVNALQPNSKGFYDVFGNAWEWTSDYFCALPGFQVHPYYEDFSTPCFDGLHHVIQGGSFISTGNECSVHSRFHFRPHFYQHAGFRIVEAEDPAAPILTSDTDAPGPYVGAYPFRRTQKAVEEITRREDARKLQEKRNADLLKHFAASPSNTAGASVMQQFGELILEQARKLSLPLNQAHLLEVGCGPGGLTYSLAAQCGENASIIGVDHSAHSIDTAKKLLQGESLTCTLSGEGTFTSTLTVAAPVKAIKKCQIDFRMSDPMCLPAEMQDFDLVVLHDVLDTLASPNSLLGRVGGLRGLVKSGGLLAVSSAYQWREECTPKELWLGGYEIKNTDGTTIKVKSEETLVERLNSDFTHLRTQPLTQVWPEGEHQVRGKTYSLSFFQRK</sequence>
<dbReference type="InterPro" id="IPR016187">
    <property type="entry name" value="CTDL_fold"/>
</dbReference>
<dbReference type="Pfam" id="PF12867">
    <property type="entry name" value="DinB_2"/>
    <property type="match status" value="1"/>
</dbReference>
<feature type="domain" description="DinB-like" evidence="6">
    <location>
        <begin position="179"/>
        <end position="317"/>
    </location>
</feature>
<evidence type="ECO:0000256" key="2">
    <source>
        <dbReference type="ARBA" id="ARBA00023004"/>
    </source>
</evidence>
<dbReference type="SUPFAM" id="SSF56436">
    <property type="entry name" value="C-type lectin-like"/>
    <property type="match status" value="1"/>
</dbReference>
<dbReference type="SUPFAM" id="SSF53335">
    <property type="entry name" value="S-adenosyl-L-methionine-dependent methyltransferases"/>
    <property type="match status" value="1"/>
</dbReference>
<dbReference type="CDD" id="cd02440">
    <property type="entry name" value="AdoMet_MTases"/>
    <property type="match status" value="1"/>
</dbReference>
<dbReference type="Pfam" id="PF08241">
    <property type="entry name" value="Methyltransf_11"/>
    <property type="match status" value="1"/>
</dbReference>
<reference evidence="7" key="1">
    <citation type="submission" date="2021-01" db="EMBL/GenBank/DDBJ databases">
        <authorList>
            <person name="Corre E."/>
            <person name="Pelletier E."/>
            <person name="Niang G."/>
            <person name="Scheremetjew M."/>
            <person name="Finn R."/>
            <person name="Kale V."/>
            <person name="Holt S."/>
            <person name="Cochrane G."/>
            <person name="Meng A."/>
            <person name="Brown T."/>
            <person name="Cohen L."/>
        </authorList>
    </citation>
    <scope>NUCLEOTIDE SEQUENCE</scope>
    <source>
        <strain evidence="7">CCAP 955/1</strain>
    </source>
</reference>
<dbReference type="InterPro" id="IPR042095">
    <property type="entry name" value="SUMF_sf"/>
</dbReference>
<dbReference type="PANTHER" id="PTHR23150:SF26">
    <property type="entry name" value="GENERIC METHYLTRANSFERASE"/>
    <property type="match status" value="1"/>
</dbReference>
<accession>A0A7S3GVD8</accession>